<reference evidence="8 9" key="1">
    <citation type="submission" date="2016-11" db="EMBL/GenBank/DDBJ databases">
        <authorList>
            <person name="Jaros S."/>
            <person name="Januszkiewicz K."/>
            <person name="Wedrychowicz H."/>
        </authorList>
    </citation>
    <scope>NUCLEOTIDE SEQUENCE [LARGE SCALE GENOMIC DNA]</scope>
    <source>
        <strain evidence="8 9">DSM 17477</strain>
    </source>
</reference>
<evidence type="ECO:0000256" key="3">
    <source>
        <dbReference type="ARBA" id="ARBA00022475"/>
    </source>
</evidence>
<protein>
    <submittedName>
        <fullName evidence="8">Betaine/carnitine transporter, BCCT family</fullName>
    </submittedName>
</protein>
<evidence type="ECO:0000313" key="8">
    <source>
        <dbReference type="EMBL" id="SHJ93473.1"/>
    </source>
</evidence>
<evidence type="ECO:0000256" key="2">
    <source>
        <dbReference type="ARBA" id="ARBA00022448"/>
    </source>
</evidence>
<dbReference type="OrthoDB" id="9775735at2"/>
<feature type="transmembrane region" description="Helical" evidence="7">
    <location>
        <begin position="274"/>
        <end position="294"/>
    </location>
</feature>
<evidence type="ECO:0000313" key="9">
    <source>
        <dbReference type="Proteomes" id="UP000184052"/>
    </source>
</evidence>
<keyword evidence="4 7" id="KW-0812">Transmembrane</keyword>
<proteinExistence type="predicted"/>
<dbReference type="STRING" id="1121476.SAMN02745751_03731"/>
<keyword evidence="3" id="KW-1003">Cell membrane</keyword>
<dbReference type="PANTHER" id="PTHR30047:SF11">
    <property type="entry name" value="L-CARNITINE_GAMMA-BUTYROBETAINE ANTIPORTER"/>
    <property type="match status" value="1"/>
</dbReference>
<dbReference type="Pfam" id="PF02028">
    <property type="entry name" value="BCCT"/>
    <property type="match status" value="1"/>
</dbReference>
<feature type="transmembrane region" description="Helical" evidence="7">
    <location>
        <begin position="329"/>
        <end position="347"/>
    </location>
</feature>
<feature type="transmembrane region" description="Helical" evidence="7">
    <location>
        <begin position="62"/>
        <end position="80"/>
    </location>
</feature>
<evidence type="ECO:0000256" key="7">
    <source>
        <dbReference type="SAM" id="Phobius"/>
    </source>
</evidence>
<feature type="non-terminal residue" evidence="8">
    <location>
        <position position="369"/>
    </location>
</feature>
<evidence type="ECO:0000256" key="5">
    <source>
        <dbReference type="ARBA" id="ARBA00022989"/>
    </source>
</evidence>
<keyword evidence="9" id="KW-1185">Reference proteome</keyword>
<accession>A0A1M6NCV8</accession>
<evidence type="ECO:0000256" key="6">
    <source>
        <dbReference type="ARBA" id="ARBA00023136"/>
    </source>
</evidence>
<dbReference type="AlphaFoldDB" id="A0A1M6NCV8"/>
<dbReference type="GO" id="GO:0022857">
    <property type="term" value="F:transmembrane transporter activity"/>
    <property type="evidence" value="ECO:0007669"/>
    <property type="project" value="InterPro"/>
</dbReference>
<gene>
    <name evidence="8" type="ORF">SAMN02745751_03731</name>
</gene>
<dbReference type="GO" id="GO:0005886">
    <property type="term" value="C:plasma membrane"/>
    <property type="evidence" value="ECO:0007669"/>
    <property type="project" value="UniProtKB-SubCell"/>
</dbReference>
<dbReference type="InterPro" id="IPR000060">
    <property type="entry name" value="BCCT_transptr"/>
</dbReference>
<keyword evidence="2" id="KW-0813">Transport</keyword>
<organism evidence="8 9">
    <name type="scientific">Dethiosulfatibacter aminovorans DSM 17477</name>
    <dbReference type="NCBI Taxonomy" id="1121476"/>
    <lineage>
        <taxon>Bacteria</taxon>
        <taxon>Bacillati</taxon>
        <taxon>Bacillota</taxon>
        <taxon>Tissierellia</taxon>
        <taxon>Dethiosulfatibacter</taxon>
    </lineage>
</organism>
<feature type="transmembrane region" description="Helical" evidence="7">
    <location>
        <begin position="242"/>
        <end position="262"/>
    </location>
</feature>
<evidence type="ECO:0000256" key="1">
    <source>
        <dbReference type="ARBA" id="ARBA00004651"/>
    </source>
</evidence>
<feature type="transmembrane region" description="Helical" evidence="7">
    <location>
        <begin position="101"/>
        <end position="120"/>
    </location>
</feature>
<dbReference type="RefSeq" id="WP_073051227.1">
    <property type="nucleotide sequence ID" value="NZ_FQZL01000072.1"/>
</dbReference>
<comment type="subcellular location">
    <subcellularLocation>
        <location evidence="1">Cell membrane</location>
        <topology evidence="1">Multi-pass membrane protein</topology>
    </subcellularLocation>
</comment>
<feature type="transmembrane region" description="Helical" evidence="7">
    <location>
        <begin position="22"/>
        <end position="42"/>
    </location>
</feature>
<dbReference type="Proteomes" id="UP000184052">
    <property type="component" value="Unassembled WGS sequence"/>
</dbReference>
<dbReference type="PANTHER" id="PTHR30047">
    <property type="entry name" value="HIGH-AFFINITY CHOLINE TRANSPORT PROTEIN-RELATED"/>
    <property type="match status" value="1"/>
</dbReference>
<dbReference type="EMBL" id="FQZL01000072">
    <property type="protein sequence ID" value="SHJ93473.1"/>
    <property type="molecule type" value="Genomic_DNA"/>
</dbReference>
<feature type="transmembrane region" description="Helical" evidence="7">
    <location>
        <begin position="218"/>
        <end position="236"/>
    </location>
</feature>
<feature type="transmembrane region" description="Helical" evidence="7">
    <location>
        <begin position="156"/>
        <end position="174"/>
    </location>
</feature>
<keyword evidence="6 7" id="KW-0472">Membrane</keyword>
<evidence type="ECO:0000256" key="4">
    <source>
        <dbReference type="ARBA" id="ARBA00022692"/>
    </source>
</evidence>
<sequence length="369" mass="40717">MTEIKKEVVNDIGNKEVEIDKIVFWSSLTVILAICLSCIIFPEGANEAASVAREWVIMRWDWLFLLFGIASLLGSLYIAFSKYGHVKLGGKDEKPEFKFSSWLAMIFFSAIGSSSILWAVCEPMAYLQSPPFGYEPFSLEAYNISLAYGMFHWGPIAWAFYALPALPVAYYFIVKKQNNLKLSQVCSDLIGQKNADGLLGKVIDIFTIFATFGGNGPGLGFGVPLLATLICAVFGLTRSPILDMFVLIIWATIFSVSVYRGLDKGIKILSDINMVLIIVLLVFVFLVGSPLFILQNSVEAVGTLATNFIKMSTYTDTIGGSGFGQWWTVFYWAWWVALAPFMVIFVARISRGRTIKELLLGIIGAGSAG</sequence>
<name>A0A1M6NCV8_9FIRM</name>
<keyword evidence="5 7" id="KW-1133">Transmembrane helix</keyword>